<sequence length="54" mass="6078">MLSSVYSLLFLLKGSSSSAISTTLACYVSIYIKLDTKCRKHQRIYLQLNECTSV</sequence>
<proteinExistence type="predicted"/>
<protein>
    <submittedName>
        <fullName evidence="1">Uncharacterized protein</fullName>
    </submittedName>
</protein>
<reference evidence="1" key="2">
    <citation type="journal article" date="2015" name="Data Brief">
        <title>Shoot transcriptome of the giant reed, Arundo donax.</title>
        <authorList>
            <person name="Barrero R.A."/>
            <person name="Guerrero F.D."/>
            <person name="Moolhuijzen P."/>
            <person name="Goolsby J.A."/>
            <person name="Tidwell J."/>
            <person name="Bellgard S.E."/>
            <person name="Bellgard M.I."/>
        </authorList>
    </citation>
    <scope>NUCLEOTIDE SEQUENCE</scope>
    <source>
        <tissue evidence="1">Shoot tissue taken approximately 20 cm above the soil surface</tissue>
    </source>
</reference>
<reference evidence="1" key="1">
    <citation type="submission" date="2014-09" db="EMBL/GenBank/DDBJ databases">
        <authorList>
            <person name="Magalhaes I.L.F."/>
            <person name="Oliveira U."/>
            <person name="Santos F.R."/>
            <person name="Vidigal T.H.D.A."/>
            <person name="Brescovit A.D."/>
            <person name="Santos A.J."/>
        </authorList>
    </citation>
    <scope>NUCLEOTIDE SEQUENCE</scope>
    <source>
        <tissue evidence="1">Shoot tissue taken approximately 20 cm above the soil surface</tissue>
    </source>
</reference>
<organism evidence="1">
    <name type="scientific">Arundo donax</name>
    <name type="common">Giant reed</name>
    <name type="synonym">Donax arundinaceus</name>
    <dbReference type="NCBI Taxonomy" id="35708"/>
    <lineage>
        <taxon>Eukaryota</taxon>
        <taxon>Viridiplantae</taxon>
        <taxon>Streptophyta</taxon>
        <taxon>Embryophyta</taxon>
        <taxon>Tracheophyta</taxon>
        <taxon>Spermatophyta</taxon>
        <taxon>Magnoliopsida</taxon>
        <taxon>Liliopsida</taxon>
        <taxon>Poales</taxon>
        <taxon>Poaceae</taxon>
        <taxon>PACMAD clade</taxon>
        <taxon>Arundinoideae</taxon>
        <taxon>Arundineae</taxon>
        <taxon>Arundo</taxon>
    </lineage>
</organism>
<dbReference type="EMBL" id="GBRH01163173">
    <property type="protein sequence ID" value="JAE34723.1"/>
    <property type="molecule type" value="Transcribed_RNA"/>
</dbReference>
<name>A0A0A9HP85_ARUDO</name>
<accession>A0A0A9HP85</accession>
<evidence type="ECO:0000313" key="1">
    <source>
        <dbReference type="EMBL" id="JAE34723.1"/>
    </source>
</evidence>
<dbReference type="AlphaFoldDB" id="A0A0A9HP85"/>